<protein>
    <submittedName>
        <fullName evidence="6">TetR/AcrR family transcriptional regulator</fullName>
    </submittedName>
</protein>
<keyword evidence="3" id="KW-0804">Transcription</keyword>
<dbReference type="RefSeq" id="WP_305026626.1">
    <property type="nucleotide sequence ID" value="NZ_JAUQTA010000001.1"/>
</dbReference>
<evidence type="ECO:0000313" key="6">
    <source>
        <dbReference type="EMBL" id="MDO7867221.1"/>
    </source>
</evidence>
<keyword evidence="7" id="KW-1185">Reference proteome</keyword>
<dbReference type="Proteomes" id="UP001233314">
    <property type="component" value="Unassembled WGS sequence"/>
</dbReference>
<accession>A0ABT9AXF1</accession>
<dbReference type="PROSITE" id="PS50977">
    <property type="entry name" value="HTH_TETR_2"/>
    <property type="match status" value="1"/>
</dbReference>
<feature type="domain" description="HTH tetR-type" evidence="5">
    <location>
        <begin position="15"/>
        <end position="75"/>
    </location>
</feature>
<name>A0ABT9AXF1_9ACTN</name>
<evidence type="ECO:0000313" key="7">
    <source>
        <dbReference type="Proteomes" id="UP001233314"/>
    </source>
</evidence>
<dbReference type="PANTHER" id="PTHR30055">
    <property type="entry name" value="HTH-TYPE TRANSCRIPTIONAL REGULATOR RUTR"/>
    <property type="match status" value="1"/>
</dbReference>
<dbReference type="Pfam" id="PF00440">
    <property type="entry name" value="TetR_N"/>
    <property type="match status" value="1"/>
</dbReference>
<dbReference type="InterPro" id="IPR001647">
    <property type="entry name" value="HTH_TetR"/>
</dbReference>
<reference evidence="6 7" key="1">
    <citation type="submission" date="2023-07" db="EMBL/GenBank/DDBJ databases">
        <title>Nocardioides sp. nov WY-20 isolated from soil.</title>
        <authorList>
            <person name="Liu B."/>
            <person name="Wan Y."/>
        </authorList>
    </citation>
    <scope>NUCLEOTIDE SEQUENCE [LARGE SCALE GENOMIC DNA]</scope>
    <source>
        <strain evidence="6 7">WY-20</strain>
    </source>
</reference>
<dbReference type="SUPFAM" id="SSF46689">
    <property type="entry name" value="Homeodomain-like"/>
    <property type="match status" value="1"/>
</dbReference>
<evidence type="ECO:0000259" key="5">
    <source>
        <dbReference type="PROSITE" id="PS50977"/>
    </source>
</evidence>
<proteinExistence type="predicted"/>
<gene>
    <name evidence="6" type="ORF">Q5722_02460</name>
</gene>
<sequence length="211" mass="22489">MARAYDNTGRAERALVTRGQILDTALGLLLDGGYAAMTVASLAAAAGVSPQTVYNSVGGKPAVVKAVYDRLLAGDEAEVAMSDRPEFQALFAATDRSAFVAAYAAWVRVVLERVAPLLGALLAHGADASLADFVATIERERYTGTTQAMTGLRTRLGLPEHVVGERGFARLVDAVWALNAPDAYDRLVRRSGWTSSEYEAWLTGQLTVLLT</sequence>
<dbReference type="EMBL" id="JAUQTA010000001">
    <property type="protein sequence ID" value="MDO7867221.1"/>
    <property type="molecule type" value="Genomic_DNA"/>
</dbReference>
<evidence type="ECO:0000256" key="2">
    <source>
        <dbReference type="ARBA" id="ARBA00023125"/>
    </source>
</evidence>
<organism evidence="6 7">
    <name type="scientific">Nocardioides jiangxiensis</name>
    <dbReference type="NCBI Taxonomy" id="3064524"/>
    <lineage>
        <taxon>Bacteria</taxon>
        <taxon>Bacillati</taxon>
        <taxon>Actinomycetota</taxon>
        <taxon>Actinomycetes</taxon>
        <taxon>Propionibacteriales</taxon>
        <taxon>Nocardioidaceae</taxon>
        <taxon>Nocardioides</taxon>
    </lineage>
</organism>
<dbReference type="Gene3D" id="1.10.357.10">
    <property type="entry name" value="Tetracycline Repressor, domain 2"/>
    <property type="match status" value="1"/>
</dbReference>
<dbReference type="InterPro" id="IPR050109">
    <property type="entry name" value="HTH-type_TetR-like_transc_reg"/>
</dbReference>
<evidence type="ECO:0000256" key="4">
    <source>
        <dbReference type="PROSITE-ProRule" id="PRU00335"/>
    </source>
</evidence>
<evidence type="ECO:0000256" key="3">
    <source>
        <dbReference type="ARBA" id="ARBA00023163"/>
    </source>
</evidence>
<dbReference type="InterPro" id="IPR009057">
    <property type="entry name" value="Homeodomain-like_sf"/>
</dbReference>
<keyword evidence="2 4" id="KW-0238">DNA-binding</keyword>
<feature type="DNA-binding region" description="H-T-H motif" evidence="4">
    <location>
        <begin position="38"/>
        <end position="57"/>
    </location>
</feature>
<comment type="caution">
    <text evidence="6">The sequence shown here is derived from an EMBL/GenBank/DDBJ whole genome shotgun (WGS) entry which is preliminary data.</text>
</comment>
<evidence type="ECO:0000256" key="1">
    <source>
        <dbReference type="ARBA" id="ARBA00023015"/>
    </source>
</evidence>
<dbReference type="PANTHER" id="PTHR30055:SF234">
    <property type="entry name" value="HTH-TYPE TRANSCRIPTIONAL REGULATOR BETI"/>
    <property type="match status" value="1"/>
</dbReference>
<keyword evidence="1" id="KW-0805">Transcription regulation</keyword>